<dbReference type="AlphaFoldDB" id="A0A917WHP0"/>
<evidence type="ECO:0000313" key="9">
    <source>
        <dbReference type="EMBL" id="GGM04791.1"/>
    </source>
</evidence>
<keyword evidence="2 6" id="KW-0489">Methyltransferase</keyword>
<evidence type="ECO:0000313" key="10">
    <source>
        <dbReference type="Proteomes" id="UP000655208"/>
    </source>
</evidence>
<reference evidence="9" key="1">
    <citation type="journal article" date="2014" name="Int. J. Syst. Evol. Microbiol.">
        <title>Complete genome sequence of Corynebacterium casei LMG S-19264T (=DSM 44701T), isolated from a smear-ripened cheese.</title>
        <authorList>
            <consortium name="US DOE Joint Genome Institute (JGI-PGF)"/>
            <person name="Walter F."/>
            <person name="Albersmeier A."/>
            <person name="Kalinowski J."/>
            <person name="Ruckert C."/>
        </authorList>
    </citation>
    <scope>NUCLEOTIDE SEQUENCE</scope>
    <source>
        <strain evidence="9">CGMCC 4.7308</strain>
    </source>
</reference>
<dbReference type="SUPFAM" id="SSF75217">
    <property type="entry name" value="alpha/beta knot"/>
    <property type="match status" value="1"/>
</dbReference>
<comment type="similarity">
    <text evidence="6">Belongs to the class IV-like SAM-binding methyltransferase superfamily. RNA methyltransferase TrmH family. TrmL subfamily.</text>
</comment>
<keyword evidence="1 6" id="KW-0963">Cytoplasm</keyword>
<proteinExistence type="inferred from homology"/>
<comment type="caution">
    <text evidence="6">Lacks conserved residue(s) required for the propagation of feature annotation.</text>
</comment>
<comment type="caution">
    <text evidence="9">The sequence shown here is derived from an EMBL/GenBank/DDBJ whole genome shotgun (WGS) entry which is preliminary data.</text>
</comment>
<comment type="catalytic activity">
    <reaction evidence="6">
        <text>cytidine(34) in tRNA + S-adenosyl-L-methionine = 2'-O-methylcytidine(34) in tRNA + S-adenosyl-L-homocysteine + H(+)</text>
        <dbReference type="Rhea" id="RHEA:43084"/>
        <dbReference type="Rhea" id="RHEA-COMP:10331"/>
        <dbReference type="Rhea" id="RHEA-COMP:10332"/>
        <dbReference type="ChEBI" id="CHEBI:15378"/>
        <dbReference type="ChEBI" id="CHEBI:57856"/>
        <dbReference type="ChEBI" id="CHEBI:59789"/>
        <dbReference type="ChEBI" id="CHEBI:74495"/>
        <dbReference type="ChEBI" id="CHEBI:82748"/>
        <dbReference type="EC" id="2.1.1.207"/>
    </reaction>
</comment>
<dbReference type="PANTHER" id="PTHR42971:SF1">
    <property type="entry name" value="TRNA (CYTIDINE(34)-2'-O)-METHYLTRANSFERASE"/>
    <property type="match status" value="1"/>
</dbReference>
<dbReference type="InterPro" id="IPR029028">
    <property type="entry name" value="Alpha/beta_knot_MTases"/>
</dbReference>
<dbReference type="InterPro" id="IPR029026">
    <property type="entry name" value="tRNA_m1G_MTases_N"/>
</dbReference>
<reference evidence="9" key="2">
    <citation type="submission" date="2020-09" db="EMBL/GenBank/DDBJ databases">
        <authorList>
            <person name="Sun Q."/>
            <person name="Zhou Y."/>
        </authorList>
    </citation>
    <scope>NUCLEOTIDE SEQUENCE</scope>
    <source>
        <strain evidence="9">CGMCC 4.7308</strain>
    </source>
</reference>
<feature type="domain" description="tRNA/rRNA methyltransferase SpoU type" evidence="8">
    <location>
        <begin position="6"/>
        <end position="145"/>
    </location>
</feature>
<feature type="binding site" evidence="6 7">
    <location>
        <position position="103"/>
    </location>
    <ligand>
        <name>S-adenosyl-L-methionine</name>
        <dbReference type="ChEBI" id="CHEBI:59789"/>
    </ligand>
</feature>
<dbReference type="GO" id="GO:0008757">
    <property type="term" value="F:S-adenosylmethionine-dependent methyltransferase activity"/>
    <property type="evidence" value="ECO:0007669"/>
    <property type="project" value="UniProtKB-UniRule"/>
</dbReference>
<dbReference type="Pfam" id="PF00588">
    <property type="entry name" value="SpoU_methylase"/>
    <property type="match status" value="1"/>
</dbReference>
<accession>A0A917WHP0</accession>
<comment type="function">
    <text evidence="6">Could methylate the ribose at the nucleotide 34 wobble position in tRNA.</text>
</comment>
<protein>
    <recommendedName>
        <fullName evidence="6">Putative tRNA (cytidine(34)-2'-O)-methyltransferase</fullName>
        <ecNumber evidence="6">2.1.1.207</ecNumber>
    </recommendedName>
    <alternativeName>
        <fullName evidence="6">tRNA (cytidine/uridine-2'-O-)-methyltransferase</fullName>
    </alternativeName>
</protein>
<evidence type="ECO:0000256" key="1">
    <source>
        <dbReference type="ARBA" id="ARBA00022490"/>
    </source>
</evidence>
<keyword evidence="10" id="KW-1185">Reference proteome</keyword>
<evidence type="ECO:0000256" key="5">
    <source>
        <dbReference type="ARBA" id="ARBA00022694"/>
    </source>
</evidence>
<dbReference type="FunFam" id="3.40.1280.10:FF:000002">
    <property type="entry name" value="Peptidylprolyl isomerase"/>
    <property type="match status" value="1"/>
</dbReference>
<dbReference type="PANTHER" id="PTHR42971">
    <property type="entry name" value="TRNA (CYTIDINE(34)-2'-O)-METHYLTRANSFERASE"/>
    <property type="match status" value="1"/>
</dbReference>
<evidence type="ECO:0000259" key="8">
    <source>
        <dbReference type="Pfam" id="PF00588"/>
    </source>
</evidence>
<keyword evidence="4 6" id="KW-0949">S-adenosyl-L-methionine</keyword>
<dbReference type="Gene3D" id="3.40.1280.10">
    <property type="match status" value="1"/>
</dbReference>
<evidence type="ECO:0000256" key="3">
    <source>
        <dbReference type="ARBA" id="ARBA00022679"/>
    </source>
</evidence>
<sequence>MSGVLRLAFLEPRIPPNTGNAIRTAAATGCQLHLIGPLGFDLSDAKLRRAGLDYHDLASVTVHRDLETAWAALLPARVWAFTAHAELVHSDVRYADGDVLLFGTEPTGLPAAVLADPRVTGRVRIPMLPGRRSLNLSNAAAVAVYEAWRQRGYPGAGPAAAVPAATEG</sequence>
<evidence type="ECO:0000256" key="7">
    <source>
        <dbReference type="PIRSR" id="PIRSR029256-1"/>
    </source>
</evidence>
<dbReference type="Proteomes" id="UP000655208">
    <property type="component" value="Unassembled WGS sequence"/>
</dbReference>
<dbReference type="GO" id="GO:0005737">
    <property type="term" value="C:cytoplasm"/>
    <property type="evidence" value="ECO:0007669"/>
    <property type="project" value="UniProtKB-SubCell"/>
</dbReference>
<organism evidence="9 10">
    <name type="scientific">Nakamurella endophytica</name>
    <dbReference type="NCBI Taxonomy" id="1748367"/>
    <lineage>
        <taxon>Bacteria</taxon>
        <taxon>Bacillati</taxon>
        <taxon>Actinomycetota</taxon>
        <taxon>Actinomycetes</taxon>
        <taxon>Nakamurellales</taxon>
        <taxon>Nakamurellaceae</taxon>
        <taxon>Nakamurella</taxon>
    </lineage>
</organism>
<dbReference type="HAMAP" id="MF_01885">
    <property type="entry name" value="tRNA_methyltr_TrmL"/>
    <property type="match status" value="1"/>
</dbReference>
<dbReference type="EC" id="2.1.1.207" evidence="6"/>
<keyword evidence="3 6" id="KW-0808">Transferase</keyword>
<comment type="catalytic activity">
    <reaction evidence="6">
        <text>5-carboxymethylaminomethyluridine(34) in tRNA(Leu) + S-adenosyl-L-methionine = 5-carboxymethylaminomethyl-2'-O-methyluridine(34) in tRNA(Leu) + S-adenosyl-L-homocysteine + H(+)</text>
        <dbReference type="Rhea" id="RHEA:43088"/>
        <dbReference type="Rhea" id="RHEA-COMP:10333"/>
        <dbReference type="Rhea" id="RHEA-COMP:10334"/>
        <dbReference type="ChEBI" id="CHEBI:15378"/>
        <dbReference type="ChEBI" id="CHEBI:57856"/>
        <dbReference type="ChEBI" id="CHEBI:59789"/>
        <dbReference type="ChEBI" id="CHEBI:74508"/>
        <dbReference type="ChEBI" id="CHEBI:74511"/>
        <dbReference type="EC" id="2.1.1.207"/>
    </reaction>
</comment>
<keyword evidence="5 6" id="KW-0819">tRNA processing</keyword>
<evidence type="ECO:0000256" key="4">
    <source>
        <dbReference type="ARBA" id="ARBA00022691"/>
    </source>
</evidence>
<dbReference type="GO" id="GO:0008175">
    <property type="term" value="F:tRNA methyltransferase activity"/>
    <property type="evidence" value="ECO:0007669"/>
    <property type="project" value="UniProtKB-UniRule"/>
</dbReference>
<gene>
    <name evidence="9" type="ORF">GCM10011594_26290</name>
</gene>
<dbReference type="PIRSF" id="PIRSF029256">
    <property type="entry name" value="SpoU_TrmH_prd"/>
    <property type="match status" value="1"/>
</dbReference>
<dbReference type="GO" id="GO:0003723">
    <property type="term" value="F:RNA binding"/>
    <property type="evidence" value="ECO:0007669"/>
    <property type="project" value="InterPro"/>
</dbReference>
<dbReference type="GO" id="GO:0002130">
    <property type="term" value="P:wobble position ribose methylation"/>
    <property type="evidence" value="ECO:0007669"/>
    <property type="project" value="TreeGrafter"/>
</dbReference>
<dbReference type="InterPro" id="IPR016914">
    <property type="entry name" value="TrmL"/>
</dbReference>
<dbReference type="CDD" id="cd18094">
    <property type="entry name" value="SpoU-like_TrmL"/>
    <property type="match status" value="1"/>
</dbReference>
<feature type="binding site" evidence="6 7">
    <location>
        <position position="125"/>
    </location>
    <ligand>
        <name>S-adenosyl-L-methionine</name>
        <dbReference type="ChEBI" id="CHEBI:59789"/>
    </ligand>
</feature>
<name>A0A917WHP0_9ACTN</name>
<evidence type="ECO:0000256" key="2">
    <source>
        <dbReference type="ARBA" id="ARBA00022603"/>
    </source>
</evidence>
<dbReference type="GO" id="GO:0042802">
    <property type="term" value="F:identical protein binding"/>
    <property type="evidence" value="ECO:0007669"/>
    <property type="project" value="UniProtKB-ARBA"/>
</dbReference>
<comment type="subcellular location">
    <subcellularLocation>
        <location evidence="6">Cytoplasm</location>
    </subcellularLocation>
</comment>
<dbReference type="EMBL" id="BMNA01000004">
    <property type="protein sequence ID" value="GGM04791.1"/>
    <property type="molecule type" value="Genomic_DNA"/>
</dbReference>
<evidence type="ECO:0000256" key="6">
    <source>
        <dbReference type="HAMAP-Rule" id="MF_01885"/>
    </source>
</evidence>
<feature type="binding site" evidence="6 7">
    <location>
        <position position="133"/>
    </location>
    <ligand>
        <name>S-adenosyl-L-methionine</name>
        <dbReference type="ChEBI" id="CHEBI:59789"/>
    </ligand>
</feature>
<dbReference type="InterPro" id="IPR001537">
    <property type="entry name" value="SpoU_MeTrfase"/>
</dbReference>